<dbReference type="PANTHER" id="PTHR33154">
    <property type="entry name" value="TRANSCRIPTIONAL REGULATOR, ARSR FAMILY"/>
    <property type="match status" value="1"/>
</dbReference>
<evidence type="ECO:0000256" key="1">
    <source>
        <dbReference type="ARBA" id="ARBA00023015"/>
    </source>
</evidence>
<dbReference type="PROSITE" id="PS50987">
    <property type="entry name" value="HTH_ARSR_2"/>
    <property type="match status" value="1"/>
</dbReference>
<evidence type="ECO:0000256" key="3">
    <source>
        <dbReference type="ARBA" id="ARBA00023163"/>
    </source>
</evidence>
<dbReference type="Pfam" id="PF12840">
    <property type="entry name" value="HTH_20"/>
    <property type="match status" value="1"/>
</dbReference>
<keyword evidence="2" id="KW-0238">DNA-binding</keyword>
<sequence length="113" mass="12502">MPVVRTQPADRGPVSLAEIGADRATAAQVQKRMAALTDASRLDICRHLVNEPCTTAEIARRVGMSAPQVSRHLRRLRENGLLESSREGKHANHRLNLPVVYSLGYDLVSRITH</sequence>
<dbReference type="SUPFAM" id="SSF46785">
    <property type="entry name" value="Winged helix' DNA-binding domain"/>
    <property type="match status" value="1"/>
</dbReference>
<proteinExistence type="predicted"/>
<dbReference type="EMBL" id="QJVC01000006">
    <property type="protein sequence ID" value="PYI38702.1"/>
    <property type="molecule type" value="Genomic_DNA"/>
</dbReference>
<dbReference type="InterPro" id="IPR036390">
    <property type="entry name" value="WH_DNA-bd_sf"/>
</dbReference>
<dbReference type="AlphaFoldDB" id="A0A2V5ITK3"/>
<gene>
    <name evidence="5" type="ORF">CVS30_09110</name>
</gene>
<evidence type="ECO:0000313" key="5">
    <source>
        <dbReference type="EMBL" id="PYI38702.1"/>
    </source>
</evidence>
<dbReference type="InterPro" id="IPR001845">
    <property type="entry name" value="HTH_ArsR_DNA-bd_dom"/>
</dbReference>
<feature type="domain" description="HTH arsR-type" evidence="4">
    <location>
        <begin position="21"/>
        <end position="113"/>
    </location>
</feature>
<dbReference type="NCBIfam" id="NF033788">
    <property type="entry name" value="HTH_metalloreg"/>
    <property type="match status" value="1"/>
</dbReference>
<accession>A0A2V5ITK3</accession>
<dbReference type="PRINTS" id="PR00778">
    <property type="entry name" value="HTHARSR"/>
</dbReference>
<organism evidence="5 6">
    <name type="scientific">Arthrobacter psychrolactophilus</name>
    <dbReference type="NCBI Taxonomy" id="92442"/>
    <lineage>
        <taxon>Bacteria</taxon>
        <taxon>Bacillati</taxon>
        <taxon>Actinomycetota</taxon>
        <taxon>Actinomycetes</taxon>
        <taxon>Micrococcales</taxon>
        <taxon>Micrococcaceae</taxon>
        <taxon>Arthrobacter</taxon>
    </lineage>
</organism>
<evidence type="ECO:0000259" key="4">
    <source>
        <dbReference type="PROSITE" id="PS50987"/>
    </source>
</evidence>
<dbReference type="InterPro" id="IPR036388">
    <property type="entry name" value="WH-like_DNA-bd_sf"/>
</dbReference>
<name>A0A2V5ITK3_9MICC</name>
<dbReference type="Gene3D" id="1.10.10.10">
    <property type="entry name" value="Winged helix-like DNA-binding domain superfamily/Winged helix DNA-binding domain"/>
    <property type="match status" value="1"/>
</dbReference>
<protein>
    <recommendedName>
        <fullName evidence="4">HTH arsR-type domain-containing protein</fullName>
    </recommendedName>
</protein>
<dbReference type="GO" id="GO:0003677">
    <property type="term" value="F:DNA binding"/>
    <property type="evidence" value="ECO:0007669"/>
    <property type="project" value="UniProtKB-KW"/>
</dbReference>
<dbReference type="InterPro" id="IPR051081">
    <property type="entry name" value="HTH_MetalResp_TranReg"/>
</dbReference>
<dbReference type="PANTHER" id="PTHR33154:SF33">
    <property type="entry name" value="TRANSCRIPTIONAL REPRESSOR SDPR"/>
    <property type="match status" value="1"/>
</dbReference>
<keyword evidence="6" id="KW-1185">Reference proteome</keyword>
<dbReference type="InterPro" id="IPR011991">
    <property type="entry name" value="ArsR-like_HTH"/>
</dbReference>
<keyword evidence="1" id="KW-0805">Transcription regulation</keyword>
<reference evidence="5 6" key="1">
    <citation type="submission" date="2018-05" db="EMBL/GenBank/DDBJ databases">
        <title>Genetic diversity of glacier-inhabiting Cryobacterium bacteria in China and description of Cryobacterium mengkeensis sp. nov. and Arthrobacter glacialis sp. nov.</title>
        <authorList>
            <person name="Liu Q."/>
            <person name="Xin Y.-H."/>
        </authorList>
    </citation>
    <scope>NUCLEOTIDE SEQUENCE [LARGE SCALE GENOMIC DNA]</scope>
    <source>
        <strain evidence="5 6">B7</strain>
    </source>
</reference>
<evidence type="ECO:0000313" key="6">
    <source>
        <dbReference type="Proteomes" id="UP000247980"/>
    </source>
</evidence>
<dbReference type="CDD" id="cd00090">
    <property type="entry name" value="HTH_ARSR"/>
    <property type="match status" value="1"/>
</dbReference>
<comment type="caution">
    <text evidence="5">The sequence shown here is derived from an EMBL/GenBank/DDBJ whole genome shotgun (WGS) entry which is preliminary data.</text>
</comment>
<keyword evidence="3" id="KW-0804">Transcription</keyword>
<dbReference type="SMART" id="SM00418">
    <property type="entry name" value="HTH_ARSR"/>
    <property type="match status" value="1"/>
</dbReference>
<dbReference type="Proteomes" id="UP000247980">
    <property type="component" value="Unassembled WGS sequence"/>
</dbReference>
<dbReference type="OrthoDB" id="9810923at2"/>
<evidence type="ECO:0000256" key="2">
    <source>
        <dbReference type="ARBA" id="ARBA00023125"/>
    </source>
</evidence>
<dbReference type="GO" id="GO:0003700">
    <property type="term" value="F:DNA-binding transcription factor activity"/>
    <property type="evidence" value="ECO:0007669"/>
    <property type="project" value="InterPro"/>
</dbReference>